<dbReference type="GO" id="GO:0016491">
    <property type="term" value="F:oxidoreductase activity"/>
    <property type="evidence" value="ECO:0007669"/>
    <property type="project" value="InterPro"/>
</dbReference>
<sequence length="193" mass="21950">MDCRKVGELIQKLRKERGWTQKYLADKMNISDRTVSKWERGLGLPDVGLLKNLSDIFGIDLGKMLDGDLNERETDGGNMKKVKFYFCPVCGNLVTAASGADVICCGRKLEPMIENETDEKHLAEVKIIDGEYYISFGHKMEKEHYINYVLCTGYDRALVVRLYPEQGGEVRIPRISGAKIYLVCSRDGLFRIM</sequence>
<dbReference type="SUPFAM" id="SSF57802">
    <property type="entry name" value="Rubredoxin-like"/>
    <property type="match status" value="1"/>
</dbReference>
<evidence type="ECO:0000313" key="3">
    <source>
        <dbReference type="EMBL" id="AUO19131.1"/>
    </source>
</evidence>
<dbReference type="SMART" id="SM00530">
    <property type="entry name" value="HTH_XRE"/>
    <property type="match status" value="1"/>
</dbReference>
<dbReference type="InterPro" id="IPR001387">
    <property type="entry name" value="Cro/C1-type_HTH"/>
</dbReference>
<dbReference type="PROSITE" id="PS50943">
    <property type="entry name" value="HTH_CROC1"/>
    <property type="match status" value="1"/>
</dbReference>
<reference evidence="3 4" key="1">
    <citation type="submission" date="2017-04" db="EMBL/GenBank/DDBJ databases">
        <title>Monoglobus pectinilyticus 14 draft genome.</title>
        <authorList>
            <person name="Kim C."/>
            <person name="Rosendale D.I."/>
            <person name="Kelly W.J."/>
            <person name="Tannock G.W."/>
            <person name="Patchett M.L."/>
            <person name="Jordens J.Z."/>
        </authorList>
    </citation>
    <scope>NUCLEOTIDE SEQUENCE [LARGE SCALE GENOMIC DNA]</scope>
    <source>
        <strain evidence="3 4">14</strain>
    </source>
</reference>
<keyword evidence="1" id="KW-0238">DNA-binding</keyword>
<dbReference type="GO" id="GO:0005506">
    <property type="term" value="F:iron ion binding"/>
    <property type="evidence" value="ECO:0007669"/>
    <property type="project" value="InterPro"/>
</dbReference>
<dbReference type="SUPFAM" id="SSF49367">
    <property type="entry name" value="Superoxide reductase-like"/>
    <property type="match status" value="1"/>
</dbReference>
<dbReference type="Proteomes" id="UP000235589">
    <property type="component" value="Chromosome"/>
</dbReference>
<dbReference type="InterPro" id="IPR010982">
    <property type="entry name" value="Lambda_DNA-bd_dom_sf"/>
</dbReference>
<feature type="domain" description="HTH cro/C1-type" evidence="2">
    <location>
        <begin position="10"/>
        <end position="64"/>
    </location>
</feature>
<organism evidence="3 4">
    <name type="scientific">Monoglobus pectinilyticus</name>
    <dbReference type="NCBI Taxonomy" id="1981510"/>
    <lineage>
        <taxon>Bacteria</taxon>
        <taxon>Bacillati</taxon>
        <taxon>Bacillota</taxon>
        <taxon>Clostridia</taxon>
        <taxon>Monoglobales</taxon>
        <taxon>Monoglobaceae</taxon>
        <taxon>Monoglobus</taxon>
    </lineage>
</organism>
<evidence type="ECO:0000313" key="4">
    <source>
        <dbReference type="Proteomes" id="UP000235589"/>
    </source>
</evidence>
<dbReference type="Gene3D" id="1.10.260.40">
    <property type="entry name" value="lambda repressor-like DNA-binding domains"/>
    <property type="match status" value="1"/>
</dbReference>
<dbReference type="KEGG" id="mpec:B9O19_00960"/>
<proteinExistence type="predicted"/>
<evidence type="ECO:0000256" key="1">
    <source>
        <dbReference type="ARBA" id="ARBA00023125"/>
    </source>
</evidence>
<dbReference type="CDD" id="cd00093">
    <property type="entry name" value="HTH_XRE"/>
    <property type="match status" value="1"/>
</dbReference>
<dbReference type="RefSeq" id="WP_102365358.1">
    <property type="nucleotide sequence ID" value="NZ_CP020991.1"/>
</dbReference>
<dbReference type="OrthoDB" id="9813152at2"/>
<dbReference type="EMBL" id="CP020991">
    <property type="protein sequence ID" value="AUO19131.1"/>
    <property type="molecule type" value="Genomic_DNA"/>
</dbReference>
<dbReference type="Gene3D" id="2.60.40.730">
    <property type="entry name" value="SOR catalytic domain"/>
    <property type="match status" value="1"/>
</dbReference>
<dbReference type="AlphaFoldDB" id="A0A2K9P1J4"/>
<dbReference type="GO" id="GO:0003677">
    <property type="term" value="F:DNA binding"/>
    <property type="evidence" value="ECO:0007669"/>
    <property type="project" value="UniProtKB-KW"/>
</dbReference>
<dbReference type="Pfam" id="PF01381">
    <property type="entry name" value="HTH_3"/>
    <property type="match status" value="1"/>
</dbReference>
<dbReference type="SUPFAM" id="SSF47413">
    <property type="entry name" value="lambda repressor-like DNA-binding domains"/>
    <property type="match status" value="1"/>
</dbReference>
<dbReference type="GeneID" id="98062375"/>
<evidence type="ECO:0000259" key="2">
    <source>
        <dbReference type="PROSITE" id="PS50943"/>
    </source>
</evidence>
<protein>
    <submittedName>
        <fullName evidence="3">Transcriptional regulator,XRE family</fullName>
    </submittedName>
</protein>
<accession>A0A2K9P1J4</accession>
<dbReference type="PANTHER" id="PTHR46558:SF4">
    <property type="entry name" value="DNA-BIDING PHAGE PROTEIN"/>
    <property type="match status" value="1"/>
</dbReference>
<gene>
    <name evidence="3" type="ORF">B9O19_00960</name>
</gene>
<name>A0A2K9P1J4_9FIRM</name>
<keyword evidence="4" id="KW-1185">Reference proteome</keyword>
<dbReference type="InterPro" id="IPR036073">
    <property type="entry name" value="Desulfoferrodoxin_Fe-bd_dom_sf"/>
</dbReference>
<dbReference type="PANTHER" id="PTHR46558">
    <property type="entry name" value="TRACRIPTIONAL REGULATORY PROTEIN-RELATED-RELATED"/>
    <property type="match status" value="1"/>
</dbReference>